<keyword evidence="2" id="KW-1185">Reference proteome</keyword>
<reference evidence="1" key="1">
    <citation type="submission" date="2021-03" db="EMBL/GenBank/DDBJ databases">
        <title>Draft genome sequence of rust myrtle Austropuccinia psidii MF-1, a brazilian biotype.</title>
        <authorList>
            <person name="Quecine M.C."/>
            <person name="Pachon D.M.R."/>
            <person name="Bonatelli M.L."/>
            <person name="Correr F.H."/>
            <person name="Franceschini L.M."/>
            <person name="Leite T.F."/>
            <person name="Margarido G.R.A."/>
            <person name="Almeida C.A."/>
            <person name="Ferrarezi J.A."/>
            <person name="Labate C.A."/>
        </authorList>
    </citation>
    <scope>NUCLEOTIDE SEQUENCE</scope>
    <source>
        <strain evidence="1">MF-1</strain>
    </source>
</reference>
<sequence>MAILEFLKGLGADYGEESVEEEYYEETEVEPTLEGVHEAIEAPNLAFSNQPLFSQTEPDFLNMIEKVTQFMGQLTQAVASRYNSRLHP</sequence>
<organism evidence="1 2">
    <name type="scientific">Austropuccinia psidii MF-1</name>
    <dbReference type="NCBI Taxonomy" id="1389203"/>
    <lineage>
        <taxon>Eukaryota</taxon>
        <taxon>Fungi</taxon>
        <taxon>Dikarya</taxon>
        <taxon>Basidiomycota</taxon>
        <taxon>Pucciniomycotina</taxon>
        <taxon>Pucciniomycetes</taxon>
        <taxon>Pucciniales</taxon>
        <taxon>Sphaerophragmiaceae</taxon>
        <taxon>Austropuccinia</taxon>
    </lineage>
</organism>
<comment type="caution">
    <text evidence="1">The sequence shown here is derived from an EMBL/GenBank/DDBJ whole genome shotgun (WGS) entry which is preliminary data.</text>
</comment>
<accession>A0A9Q3PXM9</accession>
<gene>
    <name evidence="1" type="ORF">O181_117101</name>
</gene>
<name>A0A9Q3PXM9_9BASI</name>
<proteinExistence type="predicted"/>
<dbReference type="Proteomes" id="UP000765509">
    <property type="component" value="Unassembled WGS sequence"/>
</dbReference>
<evidence type="ECO:0000313" key="1">
    <source>
        <dbReference type="EMBL" id="MBW0577386.1"/>
    </source>
</evidence>
<dbReference type="AlphaFoldDB" id="A0A9Q3PXM9"/>
<evidence type="ECO:0000313" key="2">
    <source>
        <dbReference type="Proteomes" id="UP000765509"/>
    </source>
</evidence>
<dbReference type="EMBL" id="AVOT02100487">
    <property type="protein sequence ID" value="MBW0577386.1"/>
    <property type="molecule type" value="Genomic_DNA"/>
</dbReference>
<protein>
    <submittedName>
        <fullName evidence="1">Uncharacterized protein</fullName>
    </submittedName>
</protein>